<dbReference type="AlphaFoldDB" id="A0A8S1ULZ0"/>
<comment type="caution">
    <text evidence="2">The sequence shown here is derived from an EMBL/GenBank/DDBJ whole genome shotgun (WGS) entry which is preliminary data.</text>
</comment>
<gene>
    <name evidence="2" type="ORF">PPENT_87.1.T0440052</name>
</gene>
<evidence type="ECO:0000313" key="2">
    <source>
        <dbReference type="EMBL" id="CAD8166258.1"/>
    </source>
</evidence>
<proteinExistence type="predicted"/>
<keyword evidence="1" id="KW-0472">Membrane</keyword>
<evidence type="ECO:0000256" key="1">
    <source>
        <dbReference type="SAM" id="Phobius"/>
    </source>
</evidence>
<keyword evidence="3" id="KW-1185">Reference proteome</keyword>
<name>A0A8S1ULZ0_9CILI</name>
<feature type="transmembrane region" description="Helical" evidence="1">
    <location>
        <begin position="352"/>
        <end position="376"/>
    </location>
</feature>
<keyword evidence="1" id="KW-0812">Transmembrane</keyword>
<accession>A0A8S1ULZ0</accession>
<evidence type="ECO:0008006" key="4">
    <source>
        <dbReference type="Google" id="ProtNLM"/>
    </source>
</evidence>
<keyword evidence="1" id="KW-1133">Transmembrane helix</keyword>
<reference evidence="2" key="1">
    <citation type="submission" date="2021-01" db="EMBL/GenBank/DDBJ databases">
        <authorList>
            <consortium name="Genoscope - CEA"/>
            <person name="William W."/>
        </authorList>
    </citation>
    <scope>NUCLEOTIDE SEQUENCE</scope>
</reference>
<feature type="transmembrane region" description="Helical" evidence="1">
    <location>
        <begin position="436"/>
        <end position="457"/>
    </location>
</feature>
<feature type="transmembrane region" description="Helical" evidence="1">
    <location>
        <begin position="237"/>
        <end position="262"/>
    </location>
</feature>
<dbReference type="EMBL" id="CAJJDO010000044">
    <property type="protein sequence ID" value="CAD8166258.1"/>
    <property type="molecule type" value="Genomic_DNA"/>
</dbReference>
<dbReference type="Proteomes" id="UP000689195">
    <property type="component" value="Unassembled WGS sequence"/>
</dbReference>
<protein>
    <recommendedName>
        <fullName evidence="4">Transmembrane protein</fullName>
    </recommendedName>
</protein>
<feature type="transmembrane region" description="Helical" evidence="1">
    <location>
        <begin position="308"/>
        <end position="332"/>
    </location>
</feature>
<dbReference type="OrthoDB" id="10415539at2759"/>
<organism evidence="2 3">
    <name type="scientific">Paramecium pentaurelia</name>
    <dbReference type="NCBI Taxonomy" id="43138"/>
    <lineage>
        <taxon>Eukaryota</taxon>
        <taxon>Sar</taxon>
        <taxon>Alveolata</taxon>
        <taxon>Ciliophora</taxon>
        <taxon>Intramacronucleata</taxon>
        <taxon>Oligohymenophorea</taxon>
        <taxon>Peniculida</taxon>
        <taxon>Parameciidae</taxon>
        <taxon>Paramecium</taxon>
    </lineage>
</organism>
<evidence type="ECO:0000313" key="3">
    <source>
        <dbReference type="Proteomes" id="UP000689195"/>
    </source>
</evidence>
<sequence length="492" mass="57684">MLLNGLSIISNYPKPLFYSVGTAQIYSATRLFKLSYTIFIIITEDFQIKDDLYFHIWSKQNVQQMDQSINLTQNTSSINNFNSSQLILMINITCSRSLQDEILLIKFLNNSVIYSNEGYSQIETEVSCSIPKVTYIDDVTIAQQHLYSPLYWDNIWVSVLSGGVELFFNFLDTLQIFNQNMIILTILFLIHQHTTSIQFINLLSTFRIIFDLSGIIDQILNTQQLKKISTKVAGDNLISLFIIIAATIITVWISLFCIYAIAKMIQQIHTNYYSNDYQQAKPKILYSFKFNFFSQSETENFWLGKVGVYYLTINYIMSALLLFQNSFIVESYMLIWPLHMIYFQQKLNSSNFFIRFSSLLACFASTIYIFSIYQVIQLPQMKKYSLNNKAIKAKHGSIFNGIKINQFSKYLNTILLIKKLTYKFLLIFLYEFPNFQTISITLLSTSMGLFFIFFIPLKDQLEYFKQLFSEVMLNEKLQQHLFYVIEYYNNKM</sequence>